<dbReference type="AlphaFoldDB" id="A0A430KWD7"/>
<feature type="active site" evidence="3">
    <location>
        <position position="167"/>
    </location>
</feature>
<protein>
    <submittedName>
        <fullName evidence="7">NAD(P)-dependent oxidoreductase</fullName>
    </submittedName>
</protein>
<evidence type="ECO:0000259" key="6">
    <source>
        <dbReference type="Pfam" id="PF14833"/>
    </source>
</evidence>
<feature type="domain" description="6-phosphogluconate dehydrogenase NADP-binding" evidence="5">
    <location>
        <begin position="3"/>
        <end position="158"/>
    </location>
</feature>
<dbReference type="InterPro" id="IPR029154">
    <property type="entry name" value="HIBADH-like_NADP-bd"/>
</dbReference>
<dbReference type="PIRSF" id="PIRSF000103">
    <property type="entry name" value="HIBADH"/>
    <property type="match status" value="1"/>
</dbReference>
<dbReference type="Pfam" id="PF03446">
    <property type="entry name" value="NAD_binding_2"/>
    <property type="match status" value="1"/>
</dbReference>
<feature type="region of interest" description="Disordered" evidence="4">
    <location>
        <begin position="288"/>
        <end position="307"/>
    </location>
</feature>
<gene>
    <name evidence="7" type="ORF">EH243_02175</name>
</gene>
<sequence length="307" mass="32671">MNLAFLGIGLMGRPMACHLLIAGFNLTLWNRTRRKADALTSLGATVADSPAEAIADADIIITMLENGPVVDQVLFGTPQPCFKRGSTVIDMSSIPPELARQHAERLQQMGVNYLDAPVSGGTVGAEQASLSIMAGGDKTVFMACQPIFTTLGKATYIGPTGSGQLAKCANQAIVGITIGAVSEALLLAAEGGADPAAVREALLGGFAGSRILELHGQRMLDREFNPGATSRVQLKDLRTILDTAQNEQLTLPLVEQTYQQYQKLVDNGLEEVDHSGLLLQLEADNGDRRLNDKTTQSPYSKDKPANL</sequence>
<dbReference type="Pfam" id="PF14833">
    <property type="entry name" value="NAD_binding_11"/>
    <property type="match status" value="1"/>
</dbReference>
<dbReference type="GO" id="GO:0050661">
    <property type="term" value="F:NADP binding"/>
    <property type="evidence" value="ECO:0007669"/>
    <property type="project" value="InterPro"/>
</dbReference>
<evidence type="ECO:0000313" key="8">
    <source>
        <dbReference type="Proteomes" id="UP000283087"/>
    </source>
</evidence>
<dbReference type="PANTHER" id="PTHR43060">
    <property type="entry name" value="3-HYDROXYISOBUTYRATE DEHYDROGENASE-LIKE 1, MITOCHONDRIAL-RELATED"/>
    <property type="match status" value="1"/>
</dbReference>
<dbReference type="GO" id="GO:0051287">
    <property type="term" value="F:NAD binding"/>
    <property type="evidence" value="ECO:0007669"/>
    <property type="project" value="InterPro"/>
</dbReference>
<evidence type="ECO:0000259" key="5">
    <source>
        <dbReference type="Pfam" id="PF03446"/>
    </source>
</evidence>
<evidence type="ECO:0000313" key="7">
    <source>
        <dbReference type="EMBL" id="RTE67776.1"/>
    </source>
</evidence>
<dbReference type="SUPFAM" id="SSF51735">
    <property type="entry name" value="NAD(P)-binding Rossmann-fold domains"/>
    <property type="match status" value="1"/>
</dbReference>
<keyword evidence="8" id="KW-1185">Reference proteome</keyword>
<dbReference type="InterPro" id="IPR013328">
    <property type="entry name" value="6PGD_dom2"/>
</dbReference>
<dbReference type="Gene3D" id="3.40.50.720">
    <property type="entry name" value="NAD(P)-binding Rossmann-like Domain"/>
    <property type="match status" value="1"/>
</dbReference>
<dbReference type="InterPro" id="IPR008927">
    <property type="entry name" value="6-PGluconate_DH-like_C_sf"/>
</dbReference>
<evidence type="ECO:0000256" key="2">
    <source>
        <dbReference type="ARBA" id="ARBA00023027"/>
    </source>
</evidence>
<feature type="domain" description="3-hydroxyisobutyrate dehydrogenase-like NAD-binding" evidence="6">
    <location>
        <begin position="161"/>
        <end position="278"/>
    </location>
</feature>
<evidence type="ECO:0000256" key="3">
    <source>
        <dbReference type="PIRSR" id="PIRSR000103-1"/>
    </source>
</evidence>
<dbReference type="SUPFAM" id="SSF48179">
    <property type="entry name" value="6-phosphogluconate dehydrogenase C-terminal domain-like"/>
    <property type="match status" value="1"/>
</dbReference>
<evidence type="ECO:0000256" key="1">
    <source>
        <dbReference type="ARBA" id="ARBA00023002"/>
    </source>
</evidence>
<dbReference type="OrthoDB" id="9786703at2"/>
<reference evidence="7 8" key="1">
    <citation type="submission" date="2018-11" db="EMBL/GenBank/DDBJ databases">
        <title>The draft genome sequence of Amphritea opalescens ANRC-JH13T.</title>
        <authorList>
            <person name="Fang Z."/>
            <person name="Zhang Y."/>
            <person name="Han X."/>
        </authorList>
    </citation>
    <scope>NUCLEOTIDE SEQUENCE [LARGE SCALE GENOMIC DNA]</scope>
    <source>
        <strain evidence="7 8">ANRC-JH13</strain>
    </source>
</reference>
<dbReference type="PANTHER" id="PTHR43060:SF15">
    <property type="entry name" value="3-HYDROXYISOBUTYRATE DEHYDROGENASE-LIKE 1, MITOCHONDRIAL-RELATED"/>
    <property type="match status" value="1"/>
</dbReference>
<dbReference type="EMBL" id="RQXW01000001">
    <property type="protein sequence ID" value="RTE67776.1"/>
    <property type="molecule type" value="Genomic_DNA"/>
</dbReference>
<dbReference type="InterPro" id="IPR015815">
    <property type="entry name" value="HIBADH-related"/>
</dbReference>
<dbReference type="Proteomes" id="UP000283087">
    <property type="component" value="Unassembled WGS sequence"/>
</dbReference>
<keyword evidence="1" id="KW-0560">Oxidoreductase</keyword>
<dbReference type="Gene3D" id="1.10.1040.10">
    <property type="entry name" value="N-(1-d-carboxylethyl)-l-norvaline Dehydrogenase, domain 2"/>
    <property type="match status" value="1"/>
</dbReference>
<evidence type="ECO:0000256" key="4">
    <source>
        <dbReference type="SAM" id="MobiDB-lite"/>
    </source>
</evidence>
<dbReference type="GO" id="GO:0016491">
    <property type="term" value="F:oxidoreductase activity"/>
    <property type="evidence" value="ECO:0007669"/>
    <property type="project" value="UniProtKB-KW"/>
</dbReference>
<dbReference type="InterPro" id="IPR006115">
    <property type="entry name" value="6PGDH_NADP-bd"/>
</dbReference>
<name>A0A430KWD7_9GAMM</name>
<dbReference type="InterPro" id="IPR036291">
    <property type="entry name" value="NAD(P)-bd_dom_sf"/>
</dbReference>
<keyword evidence="2" id="KW-0520">NAD</keyword>
<accession>A0A430KWD7</accession>
<proteinExistence type="predicted"/>
<dbReference type="RefSeq" id="WP_126156986.1">
    <property type="nucleotide sequence ID" value="NZ_RQXW01000001.1"/>
</dbReference>
<comment type="caution">
    <text evidence="7">The sequence shown here is derived from an EMBL/GenBank/DDBJ whole genome shotgun (WGS) entry which is preliminary data.</text>
</comment>
<organism evidence="7 8">
    <name type="scientific">Amphritea opalescens</name>
    <dbReference type="NCBI Taxonomy" id="2490544"/>
    <lineage>
        <taxon>Bacteria</taxon>
        <taxon>Pseudomonadati</taxon>
        <taxon>Pseudomonadota</taxon>
        <taxon>Gammaproteobacteria</taxon>
        <taxon>Oceanospirillales</taxon>
        <taxon>Oceanospirillaceae</taxon>
        <taxon>Amphritea</taxon>
    </lineage>
</organism>